<dbReference type="PANTHER" id="PTHR35910">
    <property type="entry name" value="2EXR DOMAIN-CONTAINING PROTEIN"/>
    <property type="match status" value="1"/>
</dbReference>
<evidence type="ECO:0000313" key="3">
    <source>
        <dbReference type="Proteomes" id="UP000664132"/>
    </source>
</evidence>
<dbReference type="PANTHER" id="PTHR35910:SF6">
    <property type="entry name" value="2EXR DOMAIN-CONTAINING PROTEIN"/>
    <property type="match status" value="1"/>
</dbReference>
<proteinExistence type="predicted"/>
<dbReference type="InterPro" id="IPR045518">
    <property type="entry name" value="2EXR"/>
</dbReference>
<dbReference type="AlphaFoldDB" id="A0A8H7W9Z6"/>
<sequence length="287" mass="32659">MTSSPASFTLFGRLPAEIRCEIWKFAAPGPRIVAVKFDRNKAQYQPRIRTPSILRVSQESRHEALKIYRELLLGPGRNIGCYMDIDRDTVYVKGDLIRSTNRISTLYISAAPPSIDIAGHGEPLPLPGVESDKAGFERILPAGREGTTRTNYTELILDDLMTSPDGKAMLEDLHVDFDTWQLLRKKFWRYRHEYPRYIKKLTIISERGDGPLTDIKMHDIRDVPTSPDGAETLMTEGRNSYLIRMKTSFIAISAFRNRRDKAAGLPQVLTRSISMKLLYKGDDELEV</sequence>
<organism evidence="2 3">
    <name type="scientific">Cadophora malorum</name>
    <dbReference type="NCBI Taxonomy" id="108018"/>
    <lineage>
        <taxon>Eukaryota</taxon>
        <taxon>Fungi</taxon>
        <taxon>Dikarya</taxon>
        <taxon>Ascomycota</taxon>
        <taxon>Pezizomycotina</taxon>
        <taxon>Leotiomycetes</taxon>
        <taxon>Helotiales</taxon>
        <taxon>Ploettnerulaceae</taxon>
        <taxon>Cadophora</taxon>
    </lineage>
</organism>
<dbReference type="OrthoDB" id="3532148at2759"/>
<evidence type="ECO:0000259" key="1">
    <source>
        <dbReference type="Pfam" id="PF20150"/>
    </source>
</evidence>
<dbReference type="Pfam" id="PF20150">
    <property type="entry name" value="2EXR"/>
    <property type="match status" value="1"/>
</dbReference>
<keyword evidence="3" id="KW-1185">Reference proteome</keyword>
<accession>A0A8H7W9Z6</accession>
<gene>
    <name evidence="2" type="ORF">IFR04_005466</name>
</gene>
<name>A0A8H7W9Z6_9HELO</name>
<comment type="caution">
    <text evidence="2">The sequence shown here is derived from an EMBL/GenBank/DDBJ whole genome shotgun (WGS) entry which is preliminary data.</text>
</comment>
<protein>
    <recommendedName>
        <fullName evidence="1">2EXR domain-containing protein</fullName>
    </recommendedName>
</protein>
<dbReference type="EMBL" id="JAFJYH010000066">
    <property type="protein sequence ID" value="KAG4421407.1"/>
    <property type="molecule type" value="Genomic_DNA"/>
</dbReference>
<reference evidence="2" key="1">
    <citation type="submission" date="2021-02" db="EMBL/GenBank/DDBJ databases">
        <title>Genome sequence Cadophora malorum strain M34.</title>
        <authorList>
            <person name="Stefanovic E."/>
            <person name="Vu D."/>
            <person name="Scully C."/>
            <person name="Dijksterhuis J."/>
            <person name="Roader J."/>
            <person name="Houbraken J."/>
        </authorList>
    </citation>
    <scope>NUCLEOTIDE SEQUENCE</scope>
    <source>
        <strain evidence="2">M34</strain>
    </source>
</reference>
<feature type="domain" description="2EXR" evidence="1">
    <location>
        <begin position="8"/>
        <end position="90"/>
    </location>
</feature>
<evidence type="ECO:0000313" key="2">
    <source>
        <dbReference type="EMBL" id="KAG4421407.1"/>
    </source>
</evidence>
<dbReference type="Proteomes" id="UP000664132">
    <property type="component" value="Unassembled WGS sequence"/>
</dbReference>